<dbReference type="PANTHER" id="PTHR42947:SF1">
    <property type="entry name" value="COB--COM HETERODISULFIDE REDUCTASE SUBUNIT B 1"/>
    <property type="match status" value="1"/>
</dbReference>
<evidence type="ECO:0000256" key="1">
    <source>
        <dbReference type="ARBA" id="ARBA00023002"/>
    </source>
</evidence>
<evidence type="ECO:0000313" key="3">
    <source>
        <dbReference type="EMBL" id="HGT82936.1"/>
    </source>
</evidence>
<name>A0A7J3M1X6_ARCFL</name>
<sequence>MKFCLFLGCNMPAIRPDVELSIRLSLQTLGVEVLDIEGASCCPAFGTFPSVDEEATLAINAWNLANAERKGADIIVQCGSCYSSLKLGRYKLMHGKLEEINQKFLSKVGLRYEGKTDVRHLIDVMHNVIGVERIRNSLKFSMKGMKVVVQNPCHVLRPSKKVGFDDPENPVAFRNIVKALGAEVPRYSRERQCCGGAGGFAKHDKTSNLEFLKKKLDAMKDEVDPDCIAVSCITCLMHMDNAQAELRKLGMIDYQIPVFDYCQLLAICQGHEPSKVARIATTPRDVVIGKILKNRI</sequence>
<gene>
    <name evidence="3" type="ORF">ENT52_04335</name>
</gene>
<proteinExistence type="predicted"/>
<dbReference type="InterPro" id="IPR051278">
    <property type="entry name" value="HdrB/HdrD_reductase"/>
</dbReference>
<evidence type="ECO:0000259" key="2">
    <source>
        <dbReference type="Pfam" id="PF02754"/>
    </source>
</evidence>
<protein>
    <submittedName>
        <fullName evidence="3">Heterodisulfide reductase</fullName>
    </submittedName>
</protein>
<dbReference type="Gene3D" id="1.20.1050.140">
    <property type="match status" value="1"/>
</dbReference>
<accession>A0A7J3M1X6</accession>
<organism evidence="3">
    <name type="scientific">Archaeoglobus fulgidus</name>
    <dbReference type="NCBI Taxonomy" id="2234"/>
    <lineage>
        <taxon>Archaea</taxon>
        <taxon>Methanobacteriati</taxon>
        <taxon>Methanobacteriota</taxon>
        <taxon>Archaeoglobi</taxon>
        <taxon>Archaeoglobales</taxon>
        <taxon>Archaeoglobaceae</taxon>
        <taxon>Archaeoglobus</taxon>
    </lineage>
</organism>
<dbReference type="PANTHER" id="PTHR42947">
    <property type="entry name" value="COB--COM HETERODISULFIDE REDUCTASE SUBUNIT B 1"/>
    <property type="match status" value="1"/>
</dbReference>
<feature type="domain" description="Cysteine-rich" evidence="2">
    <location>
        <begin position="5"/>
        <end position="86"/>
    </location>
</feature>
<dbReference type="EMBL" id="DSYZ01000088">
    <property type="protein sequence ID" value="HGT82936.1"/>
    <property type="molecule type" value="Genomic_DNA"/>
</dbReference>
<keyword evidence="1" id="KW-0560">Oxidoreductase</keyword>
<dbReference type="Pfam" id="PF02754">
    <property type="entry name" value="CCG"/>
    <property type="match status" value="2"/>
</dbReference>
<reference evidence="3" key="1">
    <citation type="journal article" date="2020" name="mSystems">
        <title>Genome- and Community-Level Interaction Insights into Carbon Utilization and Element Cycling Functions of Hydrothermarchaeota in Hydrothermal Sediment.</title>
        <authorList>
            <person name="Zhou Z."/>
            <person name="Liu Y."/>
            <person name="Xu W."/>
            <person name="Pan J."/>
            <person name="Luo Z.H."/>
            <person name="Li M."/>
        </authorList>
    </citation>
    <scope>NUCLEOTIDE SEQUENCE [LARGE SCALE GENOMIC DNA]</scope>
    <source>
        <strain evidence="3">SpSt-587</strain>
    </source>
</reference>
<dbReference type="GO" id="GO:0016491">
    <property type="term" value="F:oxidoreductase activity"/>
    <property type="evidence" value="ECO:0007669"/>
    <property type="project" value="UniProtKB-KW"/>
</dbReference>
<dbReference type="AlphaFoldDB" id="A0A7J3M1X6"/>
<comment type="caution">
    <text evidence="3">The sequence shown here is derived from an EMBL/GenBank/DDBJ whole genome shotgun (WGS) entry which is preliminary data.</text>
</comment>
<dbReference type="InterPro" id="IPR004017">
    <property type="entry name" value="Cys_rich_dom"/>
</dbReference>
<feature type="domain" description="Cysteine-rich" evidence="2">
    <location>
        <begin position="147"/>
        <end position="240"/>
    </location>
</feature>